<sequence>MVNAILSKSWFPGSDRWFWLLQFGGWAGYALVNYIGSLMHEMRDIYGVVLILGAYTGLFLTLPLRYFYQRVWEWHPLLLMIVVILASYTIACLWAVIDNATYWEIYKFGFTPDSKLAYFKNNIAKFYIVLSWSGLYFGIKYYRMLQSEKQKALMASSMAHQAQLKMLRYQLNPHFLFNSLNAISTLILVKDTEIANKMVNRLSHFLRFSLDNDPIKKITLKKEVEALMLYLDIEKVRFDERLEIIVDVSDEAKKALVPSLLFQPLIENAIKYAIAKTEDQGVLSLIAYIEHGELKVRLCDNGPNAPEKPELLMRNAGVGLKNTRERLSALYGDDFSFRMTKNEPQGLCVEIVLPYETLESV</sequence>
<dbReference type="AlphaFoldDB" id="A0A432Y9W6"/>
<keyword evidence="1" id="KW-0472">Membrane</keyword>
<name>A0A432Y9W6_9GAMM</name>
<dbReference type="InterPro" id="IPR010559">
    <property type="entry name" value="Sig_transdc_His_kin_internal"/>
</dbReference>
<feature type="transmembrane region" description="Helical" evidence="1">
    <location>
        <begin position="45"/>
        <end position="64"/>
    </location>
</feature>
<dbReference type="InterPro" id="IPR050640">
    <property type="entry name" value="Bact_2-comp_sensor_kinase"/>
</dbReference>
<keyword evidence="5" id="KW-1185">Reference proteome</keyword>
<dbReference type="GO" id="GO:0000155">
    <property type="term" value="F:phosphorelay sensor kinase activity"/>
    <property type="evidence" value="ECO:0007669"/>
    <property type="project" value="InterPro"/>
</dbReference>
<dbReference type="GO" id="GO:0016020">
    <property type="term" value="C:membrane"/>
    <property type="evidence" value="ECO:0007669"/>
    <property type="project" value="InterPro"/>
</dbReference>
<dbReference type="SUPFAM" id="SSF55874">
    <property type="entry name" value="ATPase domain of HSP90 chaperone/DNA topoisomerase II/histidine kinase"/>
    <property type="match status" value="1"/>
</dbReference>
<dbReference type="PANTHER" id="PTHR34220:SF7">
    <property type="entry name" value="SENSOR HISTIDINE KINASE YPDA"/>
    <property type="match status" value="1"/>
</dbReference>
<feature type="domain" description="Signal transduction histidine kinase internal region" evidence="3">
    <location>
        <begin position="162"/>
        <end position="242"/>
    </location>
</feature>
<dbReference type="PANTHER" id="PTHR34220">
    <property type="entry name" value="SENSOR HISTIDINE KINASE YPDA"/>
    <property type="match status" value="1"/>
</dbReference>
<dbReference type="EMBL" id="PIPV01000002">
    <property type="protein sequence ID" value="RUO57723.1"/>
    <property type="molecule type" value="Genomic_DNA"/>
</dbReference>
<keyword evidence="4" id="KW-0808">Transferase</keyword>
<feature type="domain" description="Histidine kinase/HSP90-like ATPase" evidence="2">
    <location>
        <begin position="261"/>
        <end position="356"/>
    </location>
</feature>
<dbReference type="OrthoDB" id="2514702at2"/>
<dbReference type="Proteomes" id="UP000287330">
    <property type="component" value="Unassembled WGS sequence"/>
</dbReference>
<proteinExistence type="predicted"/>
<evidence type="ECO:0000313" key="5">
    <source>
        <dbReference type="Proteomes" id="UP000287330"/>
    </source>
</evidence>
<dbReference type="InterPro" id="IPR036890">
    <property type="entry name" value="HATPase_C_sf"/>
</dbReference>
<dbReference type="RefSeq" id="WP_110572992.1">
    <property type="nucleotide sequence ID" value="NZ_PIPV01000002.1"/>
</dbReference>
<comment type="caution">
    <text evidence="4">The sequence shown here is derived from an EMBL/GenBank/DDBJ whole genome shotgun (WGS) entry which is preliminary data.</text>
</comment>
<dbReference type="InterPro" id="IPR003594">
    <property type="entry name" value="HATPase_dom"/>
</dbReference>
<evidence type="ECO:0000256" key="1">
    <source>
        <dbReference type="SAM" id="Phobius"/>
    </source>
</evidence>
<evidence type="ECO:0000259" key="3">
    <source>
        <dbReference type="Pfam" id="PF06580"/>
    </source>
</evidence>
<protein>
    <submittedName>
        <fullName evidence="4">Sensor histidine kinase</fullName>
    </submittedName>
</protein>
<dbReference type="Pfam" id="PF02518">
    <property type="entry name" value="HATPase_c"/>
    <property type="match status" value="1"/>
</dbReference>
<feature type="transmembrane region" description="Helical" evidence="1">
    <location>
        <begin position="17"/>
        <end position="39"/>
    </location>
</feature>
<feature type="transmembrane region" description="Helical" evidence="1">
    <location>
        <begin position="76"/>
        <end position="97"/>
    </location>
</feature>
<gene>
    <name evidence="4" type="ORF">CWE25_04445</name>
</gene>
<organism evidence="4 5">
    <name type="scientific">Idiomarina fontislapidosi</name>
    <dbReference type="NCBI Taxonomy" id="263723"/>
    <lineage>
        <taxon>Bacteria</taxon>
        <taxon>Pseudomonadati</taxon>
        <taxon>Pseudomonadota</taxon>
        <taxon>Gammaproteobacteria</taxon>
        <taxon>Alteromonadales</taxon>
        <taxon>Idiomarinaceae</taxon>
        <taxon>Idiomarina</taxon>
    </lineage>
</organism>
<dbReference type="Gene3D" id="3.30.565.10">
    <property type="entry name" value="Histidine kinase-like ATPase, C-terminal domain"/>
    <property type="match status" value="1"/>
</dbReference>
<evidence type="ECO:0000259" key="2">
    <source>
        <dbReference type="Pfam" id="PF02518"/>
    </source>
</evidence>
<dbReference type="Pfam" id="PF06580">
    <property type="entry name" value="His_kinase"/>
    <property type="match status" value="1"/>
</dbReference>
<accession>A0A432Y9W6</accession>
<feature type="transmembrane region" description="Helical" evidence="1">
    <location>
        <begin position="117"/>
        <end position="139"/>
    </location>
</feature>
<reference evidence="5" key="1">
    <citation type="journal article" date="2018" name="Front. Microbiol.">
        <title>Genome-Based Analysis Reveals the Taxonomy and Diversity of the Family Idiomarinaceae.</title>
        <authorList>
            <person name="Liu Y."/>
            <person name="Lai Q."/>
            <person name="Shao Z."/>
        </authorList>
    </citation>
    <scope>NUCLEOTIDE SEQUENCE [LARGE SCALE GENOMIC DNA]</scope>
    <source>
        <strain evidence="5">F23</strain>
    </source>
</reference>
<keyword evidence="1" id="KW-1133">Transmembrane helix</keyword>
<keyword evidence="1" id="KW-0812">Transmembrane</keyword>
<keyword evidence="4" id="KW-0418">Kinase</keyword>
<evidence type="ECO:0000313" key="4">
    <source>
        <dbReference type="EMBL" id="RUO57723.1"/>
    </source>
</evidence>